<protein>
    <submittedName>
        <fullName evidence="2">PTS system, glucitol/sorbitol-specific IIA component</fullName>
    </submittedName>
</protein>
<proteinExistence type="predicted"/>
<dbReference type="PROSITE" id="PS51097">
    <property type="entry name" value="PTS_EIIA_TYPE_5"/>
    <property type="match status" value="1"/>
</dbReference>
<dbReference type="AlphaFoldDB" id="A0A125SJI0"/>
<dbReference type="EMBL" id="KT726221">
    <property type="protein sequence ID" value="AME30195.1"/>
    <property type="molecule type" value="Genomic_DNA"/>
</dbReference>
<dbReference type="GO" id="GO:0016301">
    <property type="term" value="F:kinase activity"/>
    <property type="evidence" value="ECO:0007669"/>
    <property type="project" value="TreeGrafter"/>
</dbReference>
<name>A0A125SJI0_STAEP</name>
<accession>A0A125SJI0</accession>
<evidence type="ECO:0000256" key="1">
    <source>
        <dbReference type="PROSITE-ProRule" id="PRU00420"/>
    </source>
</evidence>
<dbReference type="InterPro" id="IPR036665">
    <property type="entry name" value="PTS_IIA_glucitol/sorbitol_sf"/>
</dbReference>
<dbReference type="GO" id="GO:0008982">
    <property type="term" value="F:protein-N(PI)-phosphohistidine-sugar phosphotransferase activity"/>
    <property type="evidence" value="ECO:0007669"/>
    <property type="project" value="InterPro"/>
</dbReference>
<dbReference type="PANTHER" id="PTHR40398:SF1">
    <property type="entry name" value="PTS SYSTEM GLUCITOL_SORBITOL-SPECIFIC EIIA COMPONENT"/>
    <property type="match status" value="1"/>
</dbReference>
<sequence>MYKTLVKKIGEEAEAFKDEKMIILFGENAPEELVDFCYTIEVNNLSNEISEGQYVYFDNNAYKITKVGTSVNKNLRDLGHITIKFDGSISAEQSGTLYVENKEMPKIQEGTVIKIEN</sequence>
<dbReference type="RefSeq" id="WP_057493049.1">
    <property type="nucleotide sequence ID" value="NZ_LJIF01000023.1"/>
</dbReference>
<reference evidence="2" key="1">
    <citation type="submission" date="2015-09" db="EMBL/GenBank/DDBJ databases">
        <title>Novel composite staphylococcal cassette chromosome mec identified in livestock-associated methicillin-resistant Staphylococcus epidermidis strain isolated from bovine milk in Northwest China.</title>
        <authorList>
            <person name="Wu Z."/>
            <person name="Xue H."/>
            <person name="Zhao X."/>
        </authorList>
    </citation>
    <scope>NUCLEOTIDE SEQUENCE</scope>
    <source>
        <strain evidence="2">NW32</strain>
    </source>
</reference>
<organism evidence="2">
    <name type="scientific">Staphylococcus epidermidis</name>
    <dbReference type="NCBI Taxonomy" id="1282"/>
    <lineage>
        <taxon>Bacteria</taxon>
        <taxon>Bacillati</taxon>
        <taxon>Bacillota</taxon>
        <taxon>Bacilli</taxon>
        <taxon>Bacillales</taxon>
        <taxon>Staphylococcaceae</taxon>
        <taxon>Staphylococcus</taxon>
    </lineage>
</organism>
<comment type="caution">
    <text evidence="1">Lacks conserved residue(s) required for the propagation of feature annotation.</text>
</comment>
<dbReference type="PANTHER" id="PTHR40398">
    <property type="entry name" value="PTS SYSTEM GLUCITOL/SORBITOL-SPECIFIC EIIA COMPONENT"/>
    <property type="match status" value="1"/>
</dbReference>
<dbReference type="InterPro" id="IPR004716">
    <property type="entry name" value="PTS_IIA_glucitol/sorbitol-sp"/>
</dbReference>
<dbReference type="SUPFAM" id="SSF141530">
    <property type="entry name" value="PTSIIA/GutA-like"/>
    <property type="match status" value="1"/>
</dbReference>
<dbReference type="Gene3D" id="2.40.33.40">
    <property type="entry name" value="Phosphotransferase system, glucitol/sorbitol-specific IIA component"/>
    <property type="match status" value="1"/>
</dbReference>
<dbReference type="GO" id="GO:0005737">
    <property type="term" value="C:cytoplasm"/>
    <property type="evidence" value="ECO:0007669"/>
    <property type="project" value="InterPro"/>
</dbReference>
<dbReference type="Pfam" id="PF03829">
    <property type="entry name" value="PTSIIA_gutA"/>
    <property type="match status" value="1"/>
</dbReference>
<evidence type="ECO:0000313" key="2">
    <source>
        <dbReference type="EMBL" id="AME30195.1"/>
    </source>
</evidence>
<dbReference type="GO" id="GO:0009401">
    <property type="term" value="P:phosphoenolpyruvate-dependent sugar phosphotransferase system"/>
    <property type="evidence" value="ECO:0007669"/>
    <property type="project" value="InterPro"/>
</dbReference>